<dbReference type="PANTHER" id="PTHR43130">
    <property type="entry name" value="ARAC-FAMILY TRANSCRIPTIONAL REGULATOR"/>
    <property type="match status" value="1"/>
</dbReference>
<evidence type="ECO:0000256" key="1">
    <source>
        <dbReference type="ARBA" id="ARBA00023015"/>
    </source>
</evidence>
<gene>
    <name evidence="5" type="ORF">DI564_11865</name>
</gene>
<reference evidence="5 6" key="1">
    <citation type="submission" date="2017-08" db="EMBL/GenBank/DDBJ databases">
        <title>Infants hospitalized years apart are colonized by the same room-sourced microbial strains.</title>
        <authorList>
            <person name="Brooks B."/>
            <person name="Olm M.R."/>
            <person name="Firek B.A."/>
            <person name="Baker R."/>
            <person name="Thomas B.C."/>
            <person name="Morowitz M.J."/>
            <person name="Banfield J.F."/>
        </authorList>
    </citation>
    <scope>NUCLEOTIDE SEQUENCE [LARGE SCALE GENOMIC DNA]</scope>
    <source>
        <strain evidence="5">S2_005_003_R2_42</strain>
    </source>
</reference>
<dbReference type="Pfam" id="PF01965">
    <property type="entry name" value="DJ-1_PfpI"/>
    <property type="match status" value="1"/>
</dbReference>
<dbReference type="SUPFAM" id="SSF46689">
    <property type="entry name" value="Homeodomain-like"/>
    <property type="match status" value="2"/>
</dbReference>
<dbReference type="InterPro" id="IPR018062">
    <property type="entry name" value="HTH_AraC-typ_CS"/>
</dbReference>
<keyword evidence="2" id="KW-0238">DNA-binding</keyword>
<evidence type="ECO:0000313" key="5">
    <source>
        <dbReference type="EMBL" id="PZQ13197.1"/>
    </source>
</evidence>
<dbReference type="InterPro" id="IPR009057">
    <property type="entry name" value="Homeodomain-like_sf"/>
</dbReference>
<dbReference type="InterPro" id="IPR018060">
    <property type="entry name" value="HTH_AraC"/>
</dbReference>
<name>A0A2W5M0K4_9GAMM</name>
<dbReference type="PANTHER" id="PTHR43130:SF3">
    <property type="entry name" value="HTH-TYPE TRANSCRIPTIONAL REGULATOR RV1931C"/>
    <property type="match status" value="1"/>
</dbReference>
<dbReference type="GO" id="GO:0003700">
    <property type="term" value="F:DNA-binding transcription factor activity"/>
    <property type="evidence" value="ECO:0007669"/>
    <property type="project" value="InterPro"/>
</dbReference>
<dbReference type="GO" id="GO:0043565">
    <property type="term" value="F:sequence-specific DNA binding"/>
    <property type="evidence" value="ECO:0007669"/>
    <property type="project" value="InterPro"/>
</dbReference>
<dbReference type="InterPro" id="IPR020449">
    <property type="entry name" value="Tscrpt_reg_AraC-type_HTH"/>
</dbReference>
<dbReference type="PRINTS" id="PR00032">
    <property type="entry name" value="HTHARAC"/>
</dbReference>
<evidence type="ECO:0000259" key="4">
    <source>
        <dbReference type="PROSITE" id="PS01124"/>
    </source>
</evidence>
<dbReference type="InterPro" id="IPR002818">
    <property type="entry name" value="DJ-1/PfpI"/>
</dbReference>
<keyword evidence="3" id="KW-0804">Transcription</keyword>
<organism evidence="5 6">
    <name type="scientific">Rhodanobacter denitrificans</name>
    <dbReference type="NCBI Taxonomy" id="666685"/>
    <lineage>
        <taxon>Bacteria</taxon>
        <taxon>Pseudomonadati</taxon>
        <taxon>Pseudomonadota</taxon>
        <taxon>Gammaproteobacteria</taxon>
        <taxon>Lysobacterales</taxon>
        <taxon>Rhodanobacteraceae</taxon>
        <taxon>Rhodanobacter</taxon>
    </lineage>
</organism>
<dbReference type="PROSITE" id="PS00041">
    <property type="entry name" value="HTH_ARAC_FAMILY_1"/>
    <property type="match status" value="1"/>
</dbReference>
<dbReference type="CDD" id="cd03138">
    <property type="entry name" value="GATase1_AraC_2"/>
    <property type="match status" value="1"/>
</dbReference>
<keyword evidence="1" id="KW-0805">Transcription regulation</keyword>
<evidence type="ECO:0000256" key="2">
    <source>
        <dbReference type="ARBA" id="ARBA00023125"/>
    </source>
</evidence>
<protein>
    <submittedName>
        <fullName evidence="5">AraC family transcriptional regulator</fullName>
    </submittedName>
</protein>
<sequence>MTKSAPKLTEPAPIDIAVICYPGSQATCIHGVTDLFTYADYFARQQSSASRTFVRITHWRPAAADGRLECVFDSRPGPLGRPTVVVVPASQLAPITRGHSPESNTWLVSRHAEGAIVAAVCGGVFVLADSGLLAGRRATTHWMFADELQRRHPELTIEADRLVIDDGDLVTAGGVLAWADMGLSLVERLLGTAVMRATARFMLIDPPGREQRYYSDFTPHLQHGDKAVLAAQHWLQAHAPAPFSIAALAGHAGLGARTFLRRFVKATGLTPSEYHQQLRIARGRELLERTQDPVDRVAAAAGYEDSGGFRRSFKRLVGLSPGEYRRRFQGGRRPQCTAD</sequence>
<dbReference type="EMBL" id="QFPO01000010">
    <property type="protein sequence ID" value="PZQ13197.1"/>
    <property type="molecule type" value="Genomic_DNA"/>
</dbReference>
<dbReference type="Proteomes" id="UP000249046">
    <property type="component" value="Unassembled WGS sequence"/>
</dbReference>
<dbReference type="InterPro" id="IPR052158">
    <property type="entry name" value="INH-QAR"/>
</dbReference>
<dbReference type="SUPFAM" id="SSF52317">
    <property type="entry name" value="Class I glutamine amidotransferase-like"/>
    <property type="match status" value="1"/>
</dbReference>
<dbReference type="AlphaFoldDB" id="A0A2W5M0K4"/>
<dbReference type="SMART" id="SM00342">
    <property type="entry name" value="HTH_ARAC"/>
    <property type="match status" value="1"/>
</dbReference>
<feature type="domain" description="HTH araC/xylS-type" evidence="4">
    <location>
        <begin position="229"/>
        <end position="327"/>
    </location>
</feature>
<dbReference type="Gene3D" id="3.40.50.880">
    <property type="match status" value="1"/>
</dbReference>
<accession>A0A2W5M0K4</accession>
<dbReference type="InterPro" id="IPR029062">
    <property type="entry name" value="Class_I_gatase-like"/>
</dbReference>
<proteinExistence type="predicted"/>
<dbReference type="PROSITE" id="PS01124">
    <property type="entry name" value="HTH_ARAC_FAMILY_2"/>
    <property type="match status" value="1"/>
</dbReference>
<evidence type="ECO:0000256" key="3">
    <source>
        <dbReference type="ARBA" id="ARBA00023163"/>
    </source>
</evidence>
<comment type="caution">
    <text evidence="5">The sequence shown here is derived from an EMBL/GenBank/DDBJ whole genome shotgun (WGS) entry which is preliminary data.</text>
</comment>
<dbReference type="Gene3D" id="1.10.10.60">
    <property type="entry name" value="Homeodomain-like"/>
    <property type="match status" value="1"/>
</dbReference>
<dbReference type="Pfam" id="PF12833">
    <property type="entry name" value="HTH_18"/>
    <property type="match status" value="1"/>
</dbReference>
<evidence type="ECO:0000313" key="6">
    <source>
        <dbReference type="Proteomes" id="UP000249046"/>
    </source>
</evidence>